<gene>
    <name evidence="7" type="ORF">HK100_009798</name>
</gene>
<feature type="region of interest" description="Disordered" evidence="5">
    <location>
        <begin position="414"/>
        <end position="435"/>
    </location>
</feature>
<dbReference type="InterPro" id="IPR013087">
    <property type="entry name" value="Znf_C2H2_type"/>
</dbReference>
<evidence type="ECO:0000256" key="5">
    <source>
        <dbReference type="SAM" id="MobiDB-lite"/>
    </source>
</evidence>
<feature type="compositionally biased region" description="Basic and acidic residues" evidence="5">
    <location>
        <begin position="1"/>
        <end position="12"/>
    </location>
</feature>
<accession>A0AAD5XE25</accession>
<feature type="compositionally biased region" description="Polar residues" evidence="5">
    <location>
        <begin position="24"/>
        <end position="34"/>
    </location>
</feature>
<comment type="caution">
    <text evidence="7">The sequence shown here is derived from an EMBL/GenBank/DDBJ whole genome shotgun (WGS) entry which is preliminary data.</text>
</comment>
<organism evidence="7 8">
    <name type="scientific">Physocladia obscura</name>
    <dbReference type="NCBI Taxonomy" id="109957"/>
    <lineage>
        <taxon>Eukaryota</taxon>
        <taxon>Fungi</taxon>
        <taxon>Fungi incertae sedis</taxon>
        <taxon>Chytridiomycota</taxon>
        <taxon>Chytridiomycota incertae sedis</taxon>
        <taxon>Chytridiomycetes</taxon>
        <taxon>Chytridiales</taxon>
        <taxon>Chytriomycetaceae</taxon>
        <taxon>Physocladia</taxon>
    </lineage>
</organism>
<feature type="compositionally biased region" description="Low complexity" evidence="5">
    <location>
        <begin position="45"/>
        <end position="58"/>
    </location>
</feature>
<feature type="compositionally biased region" description="Basic residues" evidence="5">
    <location>
        <begin position="241"/>
        <end position="250"/>
    </location>
</feature>
<dbReference type="PANTHER" id="PTHR23057">
    <property type="entry name" value="JUXTAPOSED WITH ANOTHER ZINC FINGER PROTEIN 1"/>
    <property type="match status" value="1"/>
</dbReference>
<proteinExistence type="predicted"/>
<dbReference type="PANTHER" id="PTHR23057:SF0">
    <property type="entry name" value="JUXTAPOSED WITH ANOTHER ZINC FINGER PROTEIN 1"/>
    <property type="match status" value="1"/>
</dbReference>
<feature type="region of interest" description="Disordered" evidence="5">
    <location>
        <begin position="93"/>
        <end position="123"/>
    </location>
</feature>
<keyword evidence="3" id="KW-0863">Zinc-finger</keyword>
<feature type="region of interest" description="Disordered" evidence="5">
    <location>
        <begin position="225"/>
        <end position="264"/>
    </location>
</feature>
<protein>
    <recommendedName>
        <fullName evidence="6">C2H2-type domain-containing protein</fullName>
    </recommendedName>
</protein>
<keyword evidence="4" id="KW-0862">Zinc</keyword>
<dbReference type="SMART" id="SM00355">
    <property type="entry name" value="ZnF_C2H2"/>
    <property type="match status" value="2"/>
</dbReference>
<dbReference type="Proteomes" id="UP001211907">
    <property type="component" value="Unassembled WGS sequence"/>
</dbReference>
<evidence type="ECO:0000256" key="1">
    <source>
        <dbReference type="ARBA" id="ARBA00022723"/>
    </source>
</evidence>
<feature type="compositionally biased region" description="Polar residues" evidence="5">
    <location>
        <begin position="93"/>
        <end position="122"/>
    </location>
</feature>
<feature type="compositionally biased region" description="Low complexity" evidence="5">
    <location>
        <begin position="251"/>
        <end position="261"/>
    </location>
</feature>
<reference evidence="7" key="1">
    <citation type="submission" date="2020-05" db="EMBL/GenBank/DDBJ databases">
        <title>Phylogenomic resolution of chytrid fungi.</title>
        <authorList>
            <person name="Stajich J.E."/>
            <person name="Amses K."/>
            <person name="Simmons R."/>
            <person name="Seto K."/>
            <person name="Myers J."/>
            <person name="Bonds A."/>
            <person name="Quandt C.A."/>
            <person name="Barry K."/>
            <person name="Liu P."/>
            <person name="Grigoriev I."/>
            <person name="Longcore J.E."/>
            <person name="James T.Y."/>
        </authorList>
    </citation>
    <scope>NUCLEOTIDE SEQUENCE</scope>
    <source>
        <strain evidence="7">JEL0513</strain>
    </source>
</reference>
<evidence type="ECO:0000256" key="4">
    <source>
        <dbReference type="ARBA" id="ARBA00022833"/>
    </source>
</evidence>
<evidence type="ECO:0000313" key="8">
    <source>
        <dbReference type="Proteomes" id="UP001211907"/>
    </source>
</evidence>
<feature type="region of interest" description="Disordered" evidence="5">
    <location>
        <begin position="1"/>
        <end position="61"/>
    </location>
</feature>
<dbReference type="EMBL" id="JADGJH010000515">
    <property type="protein sequence ID" value="KAJ3127340.1"/>
    <property type="molecule type" value="Genomic_DNA"/>
</dbReference>
<dbReference type="PROSITE" id="PS00028">
    <property type="entry name" value="ZINC_FINGER_C2H2_1"/>
    <property type="match status" value="2"/>
</dbReference>
<evidence type="ECO:0000313" key="7">
    <source>
        <dbReference type="EMBL" id="KAJ3127340.1"/>
    </source>
</evidence>
<keyword evidence="2" id="KW-0677">Repeat</keyword>
<dbReference type="AlphaFoldDB" id="A0AAD5XE25"/>
<evidence type="ECO:0000259" key="6">
    <source>
        <dbReference type="PROSITE" id="PS00028"/>
    </source>
</evidence>
<dbReference type="GO" id="GO:0005634">
    <property type="term" value="C:nucleus"/>
    <property type="evidence" value="ECO:0007669"/>
    <property type="project" value="TreeGrafter"/>
</dbReference>
<feature type="region of interest" description="Disordered" evidence="5">
    <location>
        <begin position="282"/>
        <end position="313"/>
    </location>
</feature>
<evidence type="ECO:0000256" key="3">
    <source>
        <dbReference type="ARBA" id="ARBA00022771"/>
    </source>
</evidence>
<sequence length="555" mass="58983">MQVDEKKHEKESGYASDVAATKANVPQSFAQIDTQEGKAEQPSIQQTQQTQHQQQQHTSLPVQATAQPRFDLSAAAAAAAAADSLLKRQRISATASPLSQPRSAESLLPSSNESTGSSNNDSGVIRQHHSAVANNHGAHFRAAPPPEIIVPAVVAHLDGLHAAITAPCAPSLTVVQISDLVIRMKALVGILAPSEYHASFSPQQRQFSLGDTNLLIQENIDESKKEAGDLIDSEKQPPAARTKRISKRAKTTSTLSTSTPTILDSDANNANFDVDPVIPNISSPPATTAKTASQVGRPSASTQSTNIANTSTARYREAPIDPTLPTKNKKAIIQMNRVIAQLSSGKTLADIVIEGLKPVKPPGAVKRLRCSVLWVWNPETGERVFICPCCRRDYSTANGLKYHIQMFHGDVGAGGDDEEVAEDEGGEGGEAAAARAAARGDLPKGYYWSLKKKKGAVNIVASGEKGASGQHQQRFECLAYGCKKSYGTLQGLKYHTTHGHASDVAGGSDGGAKKRRRLLDDEDADNGGGDEEDDDGIDVDSEDEADSIVGLNDDE</sequence>
<feature type="compositionally biased region" description="Basic and acidic residues" evidence="5">
    <location>
        <begin position="225"/>
        <end position="235"/>
    </location>
</feature>
<name>A0AAD5XE25_9FUNG</name>
<keyword evidence="8" id="KW-1185">Reference proteome</keyword>
<feature type="domain" description="C2H2-type" evidence="6">
    <location>
        <begin position="387"/>
        <end position="408"/>
    </location>
</feature>
<feature type="compositionally biased region" description="Acidic residues" evidence="5">
    <location>
        <begin position="520"/>
        <end position="555"/>
    </location>
</feature>
<evidence type="ECO:0000256" key="2">
    <source>
        <dbReference type="ARBA" id="ARBA00022737"/>
    </source>
</evidence>
<dbReference type="GO" id="GO:0008270">
    <property type="term" value="F:zinc ion binding"/>
    <property type="evidence" value="ECO:0007669"/>
    <property type="project" value="UniProtKB-KW"/>
</dbReference>
<feature type="region of interest" description="Disordered" evidence="5">
    <location>
        <begin position="498"/>
        <end position="555"/>
    </location>
</feature>
<keyword evidence="1" id="KW-0479">Metal-binding</keyword>
<dbReference type="InterPro" id="IPR051580">
    <property type="entry name" value="ZnF-Chromatin_assoc"/>
</dbReference>
<feature type="compositionally biased region" description="Acidic residues" evidence="5">
    <location>
        <begin position="415"/>
        <end position="427"/>
    </location>
</feature>
<feature type="domain" description="C2H2-type" evidence="6">
    <location>
        <begin position="477"/>
        <end position="500"/>
    </location>
</feature>